<dbReference type="SMART" id="SM01411">
    <property type="entry name" value="Ephrin_rec_like"/>
    <property type="match status" value="5"/>
</dbReference>
<evidence type="ECO:0000256" key="1">
    <source>
        <dbReference type="SAM" id="MobiDB-lite"/>
    </source>
</evidence>
<protein>
    <recommendedName>
        <fullName evidence="7">Tyrosine-protein kinase ephrin type A/B receptor-like domain-containing protein</fullName>
    </recommendedName>
</protein>
<dbReference type="PaxDb" id="55529-EKX35782"/>
<dbReference type="PANTHER" id="PTHR46967">
    <property type="entry name" value="INSULIN-LIKE GROWTH FACTOR BINDING PROTEIN,N-TERMINAL"/>
    <property type="match status" value="1"/>
</dbReference>
<dbReference type="EnsemblProtists" id="EKX35782">
    <property type="protein sequence ID" value="EKX35782"/>
    <property type="gene ID" value="GUITHDRAFT_146243"/>
</dbReference>
<reference evidence="6" key="2">
    <citation type="submission" date="2012-11" db="EMBL/GenBank/DDBJ databases">
        <authorList>
            <person name="Kuo A."/>
            <person name="Curtis B.A."/>
            <person name="Tanifuji G."/>
            <person name="Burki F."/>
            <person name="Gruber A."/>
            <person name="Irimia M."/>
            <person name="Maruyama S."/>
            <person name="Arias M.C."/>
            <person name="Ball S.G."/>
            <person name="Gile G.H."/>
            <person name="Hirakawa Y."/>
            <person name="Hopkins J.F."/>
            <person name="Rensing S.A."/>
            <person name="Schmutz J."/>
            <person name="Symeonidi A."/>
            <person name="Elias M."/>
            <person name="Eveleigh R.J."/>
            <person name="Herman E.K."/>
            <person name="Klute M.J."/>
            <person name="Nakayama T."/>
            <person name="Obornik M."/>
            <person name="Reyes-Prieto A."/>
            <person name="Armbrust E.V."/>
            <person name="Aves S.J."/>
            <person name="Beiko R.G."/>
            <person name="Coutinho P."/>
            <person name="Dacks J.B."/>
            <person name="Durnford D.G."/>
            <person name="Fast N.M."/>
            <person name="Green B.R."/>
            <person name="Grisdale C."/>
            <person name="Hempe F."/>
            <person name="Henrissat B."/>
            <person name="Hoppner M.P."/>
            <person name="Ishida K.-I."/>
            <person name="Kim E."/>
            <person name="Koreny L."/>
            <person name="Kroth P.G."/>
            <person name="Liu Y."/>
            <person name="Malik S.-B."/>
            <person name="Maier U.G."/>
            <person name="McRose D."/>
            <person name="Mock T."/>
            <person name="Neilson J.A."/>
            <person name="Onodera N.T."/>
            <person name="Poole A.M."/>
            <person name="Pritham E.J."/>
            <person name="Richards T.A."/>
            <person name="Rocap G."/>
            <person name="Roy S.W."/>
            <person name="Sarai C."/>
            <person name="Schaack S."/>
            <person name="Shirato S."/>
            <person name="Slamovits C.H."/>
            <person name="Spencer D.F."/>
            <person name="Suzuki S."/>
            <person name="Worden A.Z."/>
            <person name="Zauner S."/>
            <person name="Barry K."/>
            <person name="Bell C."/>
            <person name="Bharti A.K."/>
            <person name="Crow J.A."/>
            <person name="Grimwood J."/>
            <person name="Kramer R."/>
            <person name="Lindquist E."/>
            <person name="Lucas S."/>
            <person name="Salamov A."/>
            <person name="McFadden G.I."/>
            <person name="Lane C.E."/>
            <person name="Keeling P.J."/>
            <person name="Gray M.W."/>
            <person name="Grigoriev I.V."/>
            <person name="Archibald J.M."/>
        </authorList>
    </citation>
    <scope>NUCLEOTIDE SEQUENCE</scope>
    <source>
        <strain evidence="6">CCMP2712</strain>
    </source>
</reference>
<evidence type="ECO:0000313" key="5">
    <source>
        <dbReference type="EnsemblProtists" id="EKX35782"/>
    </source>
</evidence>
<proteinExistence type="predicted"/>
<dbReference type="AlphaFoldDB" id="L1II81"/>
<evidence type="ECO:0008006" key="7">
    <source>
        <dbReference type="Google" id="ProtNLM"/>
    </source>
</evidence>
<dbReference type="Proteomes" id="UP000011087">
    <property type="component" value="Unassembled WGS sequence"/>
</dbReference>
<evidence type="ECO:0000313" key="4">
    <source>
        <dbReference type="EMBL" id="EKX35782.1"/>
    </source>
</evidence>
<dbReference type="Pfam" id="PF13290">
    <property type="entry name" value="CHB_HEX_C_1"/>
    <property type="match status" value="1"/>
</dbReference>
<dbReference type="Pfam" id="PF07699">
    <property type="entry name" value="Ephrin_rec_like"/>
    <property type="match status" value="2"/>
</dbReference>
<dbReference type="InterPro" id="IPR009030">
    <property type="entry name" value="Growth_fac_rcpt_cys_sf"/>
</dbReference>
<name>L1II81_GUITC</name>
<reference evidence="5" key="3">
    <citation type="submission" date="2016-03" db="UniProtKB">
        <authorList>
            <consortium name="EnsemblProtists"/>
        </authorList>
    </citation>
    <scope>IDENTIFICATION</scope>
</reference>
<accession>L1II81</accession>
<feature type="region of interest" description="Disordered" evidence="1">
    <location>
        <begin position="92"/>
        <end position="117"/>
    </location>
</feature>
<dbReference type="SUPFAM" id="SSF57184">
    <property type="entry name" value="Growth factor receptor domain"/>
    <property type="match status" value="1"/>
</dbReference>
<sequence>MATSKEVDAHFIVKHQSCSPSFDLPGGKYIEGDNVTIGCDGPYDTIYYTLDGSEPTTSSSTYKDGIILSVIGNMQIKAFSVTENMLDSDVSSSPTYDVHPDPRCKAGEYEPGTGMGRSTIPRWSLAARNCTKCPAGGTSLPQSKGIFSCKADVGYTGPDGGPFEPCPVGSYKDSTGSAGMCQACPELSSTLSSASGSALDCKAVPGAEGPDGGPFRQCPVGTWSDKMGMVKCIPCPPGGTTLSPGKHKYEDCIALPGWTNEKDWSQGPFKKCAVGSYKSLYGPYPCKLCPFCSTTEEEGATKIKLCVADIGCEGKGFGWELGFTKCKHGFFKKTVGNGDCPPCQPGQKDGACGGVFTEVDTKEVAAKKS</sequence>
<feature type="domain" description="GH29D-like beta-sandwich" evidence="3">
    <location>
        <begin position="25"/>
        <end position="92"/>
    </location>
</feature>
<dbReference type="InterPro" id="IPR011641">
    <property type="entry name" value="Tyr-kin_ephrin_A/B_rcpt-like"/>
</dbReference>
<feature type="domain" description="Tyrosine-protein kinase ephrin type A/B receptor-like" evidence="2">
    <location>
        <begin position="164"/>
        <end position="201"/>
    </location>
</feature>
<dbReference type="Gene3D" id="2.10.50.10">
    <property type="entry name" value="Tumor Necrosis Factor Receptor, subunit A, domain 2"/>
    <property type="match status" value="2"/>
</dbReference>
<reference evidence="4 6" key="1">
    <citation type="journal article" date="2012" name="Nature">
        <title>Algal genomes reveal evolutionary mosaicism and the fate of nucleomorphs.</title>
        <authorList>
            <consortium name="DOE Joint Genome Institute"/>
            <person name="Curtis B.A."/>
            <person name="Tanifuji G."/>
            <person name="Burki F."/>
            <person name="Gruber A."/>
            <person name="Irimia M."/>
            <person name="Maruyama S."/>
            <person name="Arias M.C."/>
            <person name="Ball S.G."/>
            <person name="Gile G.H."/>
            <person name="Hirakawa Y."/>
            <person name="Hopkins J.F."/>
            <person name="Kuo A."/>
            <person name="Rensing S.A."/>
            <person name="Schmutz J."/>
            <person name="Symeonidi A."/>
            <person name="Elias M."/>
            <person name="Eveleigh R.J."/>
            <person name="Herman E.K."/>
            <person name="Klute M.J."/>
            <person name="Nakayama T."/>
            <person name="Obornik M."/>
            <person name="Reyes-Prieto A."/>
            <person name="Armbrust E.V."/>
            <person name="Aves S.J."/>
            <person name="Beiko R.G."/>
            <person name="Coutinho P."/>
            <person name="Dacks J.B."/>
            <person name="Durnford D.G."/>
            <person name="Fast N.M."/>
            <person name="Green B.R."/>
            <person name="Grisdale C.J."/>
            <person name="Hempel F."/>
            <person name="Henrissat B."/>
            <person name="Hoppner M.P."/>
            <person name="Ishida K."/>
            <person name="Kim E."/>
            <person name="Koreny L."/>
            <person name="Kroth P.G."/>
            <person name="Liu Y."/>
            <person name="Malik S.B."/>
            <person name="Maier U.G."/>
            <person name="McRose D."/>
            <person name="Mock T."/>
            <person name="Neilson J.A."/>
            <person name="Onodera N.T."/>
            <person name="Poole A.M."/>
            <person name="Pritham E.J."/>
            <person name="Richards T.A."/>
            <person name="Rocap G."/>
            <person name="Roy S.W."/>
            <person name="Sarai C."/>
            <person name="Schaack S."/>
            <person name="Shirato S."/>
            <person name="Slamovits C.H."/>
            <person name="Spencer D.F."/>
            <person name="Suzuki S."/>
            <person name="Worden A.Z."/>
            <person name="Zauner S."/>
            <person name="Barry K."/>
            <person name="Bell C."/>
            <person name="Bharti A.K."/>
            <person name="Crow J.A."/>
            <person name="Grimwood J."/>
            <person name="Kramer R."/>
            <person name="Lindquist E."/>
            <person name="Lucas S."/>
            <person name="Salamov A."/>
            <person name="McFadden G.I."/>
            <person name="Lane C.E."/>
            <person name="Keeling P.J."/>
            <person name="Gray M.W."/>
            <person name="Grigoriev I.V."/>
            <person name="Archibald J.M."/>
        </authorList>
    </citation>
    <scope>NUCLEOTIDE SEQUENCE</scope>
    <source>
        <strain evidence="4 6">CCMP2712</strain>
    </source>
</reference>
<keyword evidence="6" id="KW-1185">Reference proteome</keyword>
<evidence type="ECO:0000259" key="3">
    <source>
        <dbReference type="Pfam" id="PF13290"/>
    </source>
</evidence>
<dbReference type="PANTHER" id="PTHR46967:SF2">
    <property type="entry name" value="SUSHI, VON WILLEBRAND FACTOR TYPE A, EGF AND PENTRAXIN DOMAIN-CONTAINING PROTEIN 1-LIKE"/>
    <property type="match status" value="1"/>
</dbReference>
<dbReference type="InterPro" id="IPR059177">
    <property type="entry name" value="GH29D-like_dom"/>
</dbReference>
<feature type="compositionally biased region" description="Basic and acidic residues" evidence="1">
    <location>
        <begin position="98"/>
        <end position="108"/>
    </location>
</feature>
<evidence type="ECO:0000259" key="2">
    <source>
        <dbReference type="Pfam" id="PF07699"/>
    </source>
</evidence>
<feature type="domain" description="Tyrosine-protein kinase ephrin type A/B receptor-like" evidence="2">
    <location>
        <begin position="217"/>
        <end position="252"/>
    </location>
</feature>
<dbReference type="EMBL" id="JH993084">
    <property type="protein sequence ID" value="EKX35782.1"/>
    <property type="molecule type" value="Genomic_DNA"/>
</dbReference>
<dbReference type="HOGENOM" id="CLU_751100_0_0_1"/>
<dbReference type="OrthoDB" id="5814741at2759"/>
<dbReference type="GeneID" id="17292527"/>
<dbReference type="STRING" id="905079.L1II81"/>
<dbReference type="RefSeq" id="XP_005822762.1">
    <property type="nucleotide sequence ID" value="XM_005822705.1"/>
</dbReference>
<organism evidence="4">
    <name type="scientific">Guillardia theta (strain CCMP2712)</name>
    <name type="common">Cryptophyte</name>
    <dbReference type="NCBI Taxonomy" id="905079"/>
    <lineage>
        <taxon>Eukaryota</taxon>
        <taxon>Cryptophyceae</taxon>
        <taxon>Pyrenomonadales</taxon>
        <taxon>Geminigeraceae</taxon>
        <taxon>Guillardia</taxon>
    </lineage>
</organism>
<dbReference type="KEGG" id="gtt:GUITHDRAFT_146243"/>
<gene>
    <name evidence="4" type="ORF">GUITHDRAFT_146243</name>
</gene>
<evidence type="ECO:0000313" key="6">
    <source>
        <dbReference type="Proteomes" id="UP000011087"/>
    </source>
</evidence>